<dbReference type="GO" id="GO:0005840">
    <property type="term" value="C:ribosome"/>
    <property type="evidence" value="ECO:0007669"/>
    <property type="project" value="UniProtKB-KW"/>
</dbReference>
<dbReference type="EMBL" id="KB932202">
    <property type="protein sequence ID" value="KCV72203.1"/>
    <property type="molecule type" value="Genomic_DNA"/>
</dbReference>
<sequence length="144" mass="15877">MSEVDVVNVQQETVEVVEEVQVPLTIEDSLHQVLKTAMIHGDLARGLRETTRALSRGNAHFCVLAEDCDEKNYVALIEALCAENKIHLIKVPEQKRLGEMVGLCKIDREGNPRKVVRCSSAVVVSFGVTTPHSDFLMASFASSE</sequence>
<dbReference type="FunFam" id="3.30.1330.30:FF:000019">
    <property type="entry name" value="40S ribosomal protein S12"/>
    <property type="match status" value="1"/>
</dbReference>
<dbReference type="GO" id="GO:0006412">
    <property type="term" value="P:translation"/>
    <property type="evidence" value="ECO:0007669"/>
    <property type="project" value="InterPro"/>
</dbReference>
<dbReference type="PRINTS" id="PR00972">
    <property type="entry name" value="RIBSOMALS12E"/>
</dbReference>
<evidence type="ECO:0000256" key="3">
    <source>
        <dbReference type="ARBA" id="ARBA00023274"/>
    </source>
</evidence>
<comment type="similarity">
    <text evidence="1 4">Belongs to the eukaryotic ribosomal protein eS12 family.</text>
</comment>
<dbReference type="InterPro" id="IPR000530">
    <property type="entry name" value="Ribosomal_eS12"/>
</dbReference>
<name>A0A058ZE53_FONAL</name>
<accession>A0A058ZE53</accession>
<organism evidence="6">
    <name type="scientific">Fonticula alba</name>
    <name type="common">Slime mold</name>
    <dbReference type="NCBI Taxonomy" id="691883"/>
    <lineage>
        <taxon>Eukaryota</taxon>
        <taxon>Rotosphaerida</taxon>
        <taxon>Fonticulaceae</taxon>
        <taxon>Fonticula</taxon>
    </lineage>
</organism>
<dbReference type="GO" id="GO:0003735">
    <property type="term" value="F:structural constituent of ribosome"/>
    <property type="evidence" value="ECO:0007669"/>
    <property type="project" value="InterPro"/>
</dbReference>
<feature type="domain" description="Ribosomal protein eL8/eL30/eS12/Gadd45" evidence="5">
    <location>
        <begin position="29"/>
        <end position="122"/>
    </location>
</feature>
<evidence type="ECO:0000256" key="1">
    <source>
        <dbReference type="ARBA" id="ARBA00005824"/>
    </source>
</evidence>
<evidence type="ECO:0000256" key="4">
    <source>
        <dbReference type="RuleBase" id="RU000670"/>
    </source>
</evidence>
<dbReference type="Proteomes" id="UP000030693">
    <property type="component" value="Unassembled WGS sequence"/>
</dbReference>
<evidence type="ECO:0000259" key="5">
    <source>
        <dbReference type="Pfam" id="PF01248"/>
    </source>
</evidence>
<dbReference type="eggNOG" id="KOG3406">
    <property type="taxonomic scope" value="Eukaryota"/>
</dbReference>
<keyword evidence="2 4" id="KW-0689">Ribosomal protein</keyword>
<evidence type="ECO:0000313" key="7">
    <source>
        <dbReference type="Proteomes" id="UP000030693"/>
    </source>
</evidence>
<protein>
    <recommendedName>
        <fullName evidence="4">40S ribosomal protein S12</fullName>
    </recommendedName>
</protein>
<dbReference type="RefSeq" id="XP_009493781.1">
    <property type="nucleotide sequence ID" value="XM_009495506.1"/>
</dbReference>
<dbReference type="Pfam" id="PF01248">
    <property type="entry name" value="Ribosomal_L7Ae"/>
    <property type="match status" value="1"/>
</dbReference>
<dbReference type="GO" id="GO:1990904">
    <property type="term" value="C:ribonucleoprotein complex"/>
    <property type="evidence" value="ECO:0007669"/>
    <property type="project" value="UniProtKB-KW"/>
</dbReference>
<keyword evidence="3 4" id="KW-0687">Ribonucleoprotein</keyword>
<dbReference type="PANTHER" id="PTHR11843">
    <property type="entry name" value="40S RIBOSOMAL PROTEIN S12"/>
    <property type="match status" value="1"/>
</dbReference>
<keyword evidence="7" id="KW-1185">Reference proteome</keyword>
<dbReference type="AlphaFoldDB" id="A0A058ZE53"/>
<dbReference type="STRING" id="691883.A0A058ZE53"/>
<dbReference type="SUPFAM" id="SSF55315">
    <property type="entry name" value="L30e-like"/>
    <property type="match status" value="1"/>
</dbReference>
<reference evidence="6" key="1">
    <citation type="submission" date="2013-04" db="EMBL/GenBank/DDBJ databases">
        <title>The Genome Sequence of Fonticula alba ATCC 38817.</title>
        <authorList>
            <consortium name="The Broad Institute Genomics Platform"/>
            <person name="Russ C."/>
            <person name="Cuomo C."/>
            <person name="Burger G."/>
            <person name="Gray M.W."/>
            <person name="Holland P.W.H."/>
            <person name="King N."/>
            <person name="Lang F.B.F."/>
            <person name="Roger A.J."/>
            <person name="Ruiz-Trillo I."/>
            <person name="Brown M."/>
            <person name="Walker B."/>
            <person name="Young S."/>
            <person name="Zeng Q."/>
            <person name="Gargeya S."/>
            <person name="Fitzgerald M."/>
            <person name="Haas B."/>
            <person name="Abouelleil A."/>
            <person name="Allen A.W."/>
            <person name="Alvarado L."/>
            <person name="Arachchi H.M."/>
            <person name="Berlin A.M."/>
            <person name="Chapman S.B."/>
            <person name="Gainer-Dewar J."/>
            <person name="Goldberg J."/>
            <person name="Griggs A."/>
            <person name="Gujja S."/>
            <person name="Hansen M."/>
            <person name="Howarth C."/>
            <person name="Imamovic A."/>
            <person name="Ireland A."/>
            <person name="Larimer J."/>
            <person name="McCowan C."/>
            <person name="Murphy C."/>
            <person name="Pearson M."/>
            <person name="Poon T.W."/>
            <person name="Priest M."/>
            <person name="Roberts A."/>
            <person name="Saif S."/>
            <person name="Shea T."/>
            <person name="Sisk P."/>
            <person name="Sykes S."/>
            <person name="Wortman J."/>
            <person name="Nusbaum C."/>
            <person name="Birren B."/>
        </authorList>
    </citation>
    <scope>NUCLEOTIDE SEQUENCE [LARGE SCALE GENOMIC DNA]</scope>
    <source>
        <strain evidence="6">ATCC 38817</strain>
    </source>
</reference>
<evidence type="ECO:0000313" key="6">
    <source>
        <dbReference type="EMBL" id="KCV72203.1"/>
    </source>
</evidence>
<dbReference type="InterPro" id="IPR029064">
    <property type="entry name" value="Ribosomal_eL30-like_sf"/>
</dbReference>
<dbReference type="OrthoDB" id="10249311at2759"/>
<dbReference type="Gene3D" id="3.30.1330.30">
    <property type="match status" value="1"/>
</dbReference>
<evidence type="ECO:0000256" key="2">
    <source>
        <dbReference type="ARBA" id="ARBA00022980"/>
    </source>
</evidence>
<dbReference type="OMA" id="CAEHQIP"/>
<gene>
    <name evidence="6" type="ORF">H696_01602</name>
</gene>
<proteinExistence type="inferred from homology"/>
<dbReference type="InterPro" id="IPR004038">
    <property type="entry name" value="Ribosomal_eL8/eL30/eS12/Gad45"/>
</dbReference>
<dbReference type="GeneID" id="20526327"/>